<dbReference type="Proteomes" id="UP000232003">
    <property type="component" value="Chromosome"/>
</dbReference>
<evidence type="ECO:0000313" key="1">
    <source>
        <dbReference type="EMBL" id="AUB40689.1"/>
    </source>
</evidence>
<evidence type="ECO:0000313" key="2">
    <source>
        <dbReference type="Proteomes" id="UP000232003"/>
    </source>
</evidence>
<sequence>MHRLFQERRGAAACCRLPPELQVKKISVLNRYRYCMNSRAIA</sequence>
<gene>
    <name evidence="1" type="ORF">COO91_06710</name>
</gene>
<accession>A0A2K8SZ31</accession>
<name>A0A2K8SZ31_9NOSO</name>
<protein>
    <submittedName>
        <fullName evidence="1">Uncharacterized protein</fullName>
    </submittedName>
</protein>
<organism evidence="1 2">
    <name type="scientific">Nostoc flagelliforme CCNUN1</name>
    <dbReference type="NCBI Taxonomy" id="2038116"/>
    <lineage>
        <taxon>Bacteria</taxon>
        <taxon>Bacillati</taxon>
        <taxon>Cyanobacteriota</taxon>
        <taxon>Cyanophyceae</taxon>
        <taxon>Nostocales</taxon>
        <taxon>Nostocaceae</taxon>
        <taxon>Nostoc</taxon>
    </lineage>
</organism>
<proteinExistence type="predicted"/>
<keyword evidence="2" id="KW-1185">Reference proteome</keyword>
<dbReference type="AlphaFoldDB" id="A0A2K8SZ31"/>
<dbReference type="KEGG" id="nfl:COO91_06710"/>
<reference evidence="1 2" key="1">
    <citation type="submission" date="2017-11" db="EMBL/GenBank/DDBJ databases">
        <title>Complete genome of a free-living desiccation-tolerant cyanobacterium and its photosynthetic adaptation to extreme terrestrial habitat.</title>
        <authorList>
            <person name="Shang J."/>
        </authorList>
    </citation>
    <scope>NUCLEOTIDE SEQUENCE [LARGE SCALE GENOMIC DNA]</scope>
    <source>
        <strain evidence="1 2">CCNUN1</strain>
    </source>
</reference>
<dbReference type="EMBL" id="CP024785">
    <property type="protein sequence ID" value="AUB40689.1"/>
    <property type="molecule type" value="Genomic_DNA"/>
</dbReference>